<evidence type="ECO:0000256" key="5">
    <source>
        <dbReference type="ARBA" id="ARBA00023015"/>
    </source>
</evidence>
<dbReference type="InterPro" id="IPR007412">
    <property type="entry name" value="FlgM"/>
</dbReference>
<keyword evidence="5" id="KW-0805">Transcription regulation</keyword>
<feature type="domain" description="Anti-sigma-28 factor FlgM C-terminal" evidence="9">
    <location>
        <begin position="39"/>
        <end position="93"/>
    </location>
</feature>
<dbReference type="InterPro" id="IPR035890">
    <property type="entry name" value="Anti-sigma-28_factor_FlgM_sf"/>
</dbReference>
<name>A0A239H3B1_9BACT</name>
<gene>
    <name evidence="10" type="ORF">SAMN05421770_102194</name>
</gene>
<dbReference type="Pfam" id="PF04316">
    <property type="entry name" value="FlgM"/>
    <property type="match status" value="1"/>
</dbReference>
<dbReference type="GO" id="GO:0045892">
    <property type="term" value="P:negative regulation of DNA-templated transcription"/>
    <property type="evidence" value="ECO:0007669"/>
    <property type="project" value="InterPro"/>
</dbReference>
<keyword evidence="3" id="KW-0678">Repressor</keyword>
<dbReference type="AlphaFoldDB" id="A0A239H3B1"/>
<organism evidence="10 11">
    <name type="scientific">Granulicella rosea</name>
    <dbReference type="NCBI Taxonomy" id="474952"/>
    <lineage>
        <taxon>Bacteria</taxon>
        <taxon>Pseudomonadati</taxon>
        <taxon>Acidobacteriota</taxon>
        <taxon>Terriglobia</taxon>
        <taxon>Terriglobales</taxon>
        <taxon>Acidobacteriaceae</taxon>
        <taxon>Granulicella</taxon>
    </lineage>
</organism>
<protein>
    <recommendedName>
        <fullName evidence="2">Negative regulator of flagellin synthesis</fullName>
    </recommendedName>
    <alternativeName>
        <fullName evidence="8">Anti-sigma-28 factor</fullName>
    </alternativeName>
</protein>
<evidence type="ECO:0000256" key="3">
    <source>
        <dbReference type="ARBA" id="ARBA00022491"/>
    </source>
</evidence>
<evidence type="ECO:0000259" key="9">
    <source>
        <dbReference type="Pfam" id="PF04316"/>
    </source>
</evidence>
<evidence type="ECO:0000256" key="8">
    <source>
        <dbReference type="ARBA" id="ARBA00030117"/>
    </source>
</evidence>
<dbReference type="EMBL" id="FZOU01000002">
    <property type="protein sequence ID" value="SNS75518.1"/>
    <property type="molecule type" value="Genomic_DNA"/>
</dbReference>
<evidence type="ECO:0000256" key="4">
    <source>
        <dbReference type="ARBA" id="ARBA00022795"/>
    </source>
</evidence>
<reference evidence="10 11" key="1">
    <citation type="submission" date="2017-06" db="EMBL/GenBank/DDBJ databases">
        <authorList>
            <person name="Kim H.J."/>
            <person name="Triplett B.A."/>
        </authorList>
    </citation>
    <scope>NUCLEOTIDE SEQUENCE [LARGE SCALE GENOMIC DNA]</scope>
    <source>
        <strain evidence="10 11">DSM 18704</strain>
    </source>
</reference>
<comment type="similarity">
    <text evidence="1">Belongs to the FlgM family.</text>
</comment>
<dbReference type="RefSeq" id="WP_089407703.1">
    <property type="nucleotide sequence ID" value="NZ_FZOU01000002.1"/>
</dbReference>
<evidence type="ECO:0000313" key="11">
    <source>
        <dbReference type="Proteomes" id="UP000198356"/>
    </source>
</evidence>
<dbReference type="InterPro" id="IPR031316">
    <property type="entry name" value="FlgM_C"/>
</dbReference>
<evidence type="ECO:0000313" key="10">
    <source>
        <dbReference type="EMBL" id="SNS75518.1"/>
    </source>
</evidence>
<proteinExistence type="inferred from homology"/>
<evidence type="ECO:0000256" key="7">
    <source>
        <dbReference type="ARBA" id="ARBA00024739"/>
    </source>
</evidence>
<dbReference type="SUPFAM" id="SSF101498">
    <property type="entry name" value="Anti-sigma factor FlgM"/>
    <property type="match status" value="1"/>
</dbReference>
<evidence type="ECO:0000256" key="6">
    <source>
        <dbReference type="ARBA" id="ARBA00023163"/>
    </source>
</evidence>
<dbReference type="Proteomes" id="UP000198356">
    <property type="component" value="Unassembled WGS sequence"/>
</dbReference>
<dbReference type="OrthoDB" id="122850at2"/>
<evidence type="ECO:0000256" key="2">
    <source>
        <dbReference type="ARBA" id="ARBA00017823"/>
    </source>
</evidence>
<sequence>MSNGITNLQNLPGITVTPAAGKPTANSVLATPAAAPKQDQTSLSGASNLLSKAVASSSSVSDVRFEKVAALQAAIADGTYSVSSHDVAAKIVDQLLS</sequence>
<keyword evidence="6" id="KW-0804">Transcription</keyword>
<keyword evidence="11" id="KW-1185">Reference proteome</keyword>
<accession>A0A239H3B1</accession>
<evidence type="ECO:0000256" key="1">
    <source>
        <dbReference type="ARBA" id="ARBA00005322"/>
    </source>
</evidence>
<comment type="function">
    <text evidence="7">Responsible for the coupling of flagellin expression to flagellar assembly by preventing expression of the flagellin genes when a component of the middle class of proteins is defective. It negatively regulates flagellar genes by inhibiting the activity of FliA by directly binding to FliA.</text>
</comment>
<dbReference type="NCBIfam" id="TIGR03824">
    <property type="entry name" value="FlgM_jcvi"/>
    <property type="match status" value="1"/>
</dbReference>
<dbReference type="GO" id="GO:0044781">
    <property type="term" value="P:bacterial-type flagellum organization"/>
    <property type="evidence" value="ECO:0007669"/>
    <property type="project" value="UniProtKB-KW"/>
</dbReference>
<keyword evidence="4" id="KW-1005">Bacterial flagellum biogenesis</keyword>